<feature type="region of interest" description="Disordered" evidence="1">
    <location>
        <begin position="28"/>
        <end position="63"/>
    </location>
</feature>
<sequence>MVSMCDIWDQRKKGHVEIDESLFMKRKRSNKVPIEETKREKTKKIQSIDSDSDLSSSSDEDEEIVQVKKGTAKPVSQKIGGNAAHKIALDIDGIDRDVDNEKVDVSSHPMILKITQVRHNVRSKKAIDDCTYIVDDDEDDIQILPIQKLESVRSKVKDAQVLAHYESTKEDVPGNARAPGATGKKISVVFRIGKEKLSHNIGFNEPFNAYLAMVCKAKRMPIAKTRFEFDGEKLDKASKPSDFDMEDGDSVDVS</sequence>
<name>A0A7S2S7F2_9STRA</name>
<dbReference type="SUPFAM" id="SSF54236">
    <property type="entry name" value="Ubiquitin-like"/>
    <property type="match status" value="1"/>
</dbReference>
<dbReference type="PROSITE" id="PS50053">
    <property type="entry name" value="UBIQUITIN_2"/>
    <property type="match status" value="1"/>
</dbReference>
<evidence type="ECO:0000256" key="1">
    <source>
        <dbReference type="SAM" id="MobiDB-lite"/>
    </source>
</evidence>
<dbReference type="AlphaFoldDB" id="A0A7S2S7F2"/>
<gene>
    <name evidence="3" type="ORF">QSP1433_LOCUS11112</name>
</gene>
<accession>A0A7S2S7F2</accession>
<reference evidence="3" key="1">
    <citation type="submission" date="2021-01" db="EMBL/GenBank/DDBJ databases">
        <authorList>
            <person name="Corre E."/>
            <person name="Pelletier E."/>
            <person name="Niang G."/>
            <person name="Scheremetjew M."/>
            <person name="Finn R."/>
            <person name="Kale V."/>
            <person name="Holt S."/>
            <person name="Cochrane G."/>
            <person name="Meng A."/>
            <person name="Brown T."/>
            <person name="Cohen L."/>
        </authorList>
    </citation>
    <scope>NUCLEOTIDE SEQUENCE</scope>
    <source>
        <strain evidence="3">NY070348D</strain>
    </source>
</reference>
<protein>
    <recommendedName>
        <fullName evidence="2">Ubiquitin-like domain-containing protein</fullName>
    </recommendedName>
</protein>
<dbReference type="InterPro" id="IPR022617">
    <property type="entry name" value="Rad60/SUMO-like_dom"/>
</dbReference>
<dbReference type="Gene3D" id="3.10.20.90">
    <property type="entry name" value="Phosphatidylinositol 3-kinase Catalytic Subunit, Chain A, domain 1"/>
    <property type="match status" value="1"/>
</dbReference>
<evidence type="ECO:0000313" key="3">
    <source>
        <dbReference type="EMBL" id="CAD9691782.1"/>
    </source>
</evidence>
<feature type="region of interest" description="Disordered" evidence="1">
    <location>
        <begin position="235"/>
        <end position="254"/>
    </location>
</feature>
<proteinExistence type="predicted"/>
<feature type="compositionally biased region" description="Low complexity" evidence="1">
    <location>
        <begin position="47"/>
        <end position="57"/>
    </location>
</feature>
<feature type="domain" description="Ubiquitin-like" evidence="2">
    <location>
        <begin position="186"/>
        <end position="254"/>
    </location>
</feature>
<dbReference type="EMBL" id="HBHK01017551">
    <property type="protein sequence ID" value="CAD9691782.1"/>
    <property type="molecule type" value="Transcribed_RNA"/>
</dbReference>
<dbReference type="InterPro" id="IPR029071">
    <property type="entry name" value="Ubiquitin-like_domsf"/>
</dbReference>
<feature type="compositionally biased region" description="Acidic residues" evidence="1">
    <location>
        <begin position="243"/>
        <end position="254"/>
    </location>
</feature>
<dbReference type="CDD" id="cd01763">
    <property type="entry name" value="Ubl_SUMO_like"/>
    <property type="match status" value="1"/>
</dbReference>
<dbReference type="InterPro" id="IPR000626">
    <property type="entry name" value="Ubiquitin-like_dom"/>
</dbReference>
<evidence type="ECO:0000259" key="2">
    <source>
        <dbReference type="PROSITE" id="PS50053"/>
    </source>
</evidence>
<dbReference type="Pfam" id="PF11976">
    <property type="entry name" value="Rad60-SLD"/>
    <property type="match status" value="1"/>
</dbReference>
<organism evidence="3">
    <name type="scientific">Mucochytrium quahogii</name>
    <dbReference type="NCBI Taxonomy" id="96639"/>
    <lineage>
        <taxon>Eukaryota</taxon>
        <taxon>Sar</taxon>
        <taxon>Stramenopiles</taxon>
        <taxon>Bigyra</taxon>
        <taxon>Labyrinthulomycetes</taxon>
        <taxon>Thraustochytrida</taxon>
        <taxon>Thraustochytriidae</taxon>
        <taxon>Mucochytrium</taxon>
    </lineage>
</organism>